<evidence type="ECO:0000313" key="2">
    <source>
        <dbReference type="Proteomes" id="UP000327493"/>
    </source>
</evidence>
<proteinExistence type="predicted"/>
<sequence>MGYHCRTFMAVLTTIFLGLLTWGRGVGTLANQAYGGIHIAFAFFFNSLQEVSSYWCWNTADKKVCSEELTMKHKVQGPGTGSTRRWTSK</sequence>
<gene>
    <name evidence="1" type="ORF">FQN60_015968</name>
</gene>
<accession>A0A5J5CNB3</accession>
<evidence type="ECO:0000313" key="1">
    <source>
        <dbReference type="EMBL" id="KAA8583422.1"/>
    </source>
</evidence>
<dbReference type="AlphaFoldDB" id="A0A5J5CNB3"/>
<reference evidence="1 2" key="1">
    <citation type="submission" date="2019-08" db="EMBL/GenBank/DDBJ databases">
        <title>A chromosome-level genome assembly, high-density linkage maps, and genome scans reveal the genomic architecture of hybrid incompatibilities underlying speciation via character displacement in darters (Percidae: Etheostominae).</title>
        <authorList>
            <person name="Moran R.L."/>
            <person name="Catchen J.M."/>
            <person name="Fuller R.C."/>
        </authorList>
    </citation>
    <scope>NUCLEOTIDE SEQUENCE [LARGE SCALE GENOMIC DNA]</scope>
    <source>
        <strain evidence="1">EspeVRDwgs_2016</strain>
        <tissue evidence="1">Muscle</tissue>
    </source>
</reference>
<organism evidence="1 2">
    <name type="scientific">Etheostoma spectabile</name>
    <name type="common">orangethroat darter</name>
    <dbReference type="NCBI Taxonomy" id="54343"/>
    <lineage>
        <taxon>Eukaryota</taxon>
        <taxon>Metazoa</taxon>
        <taxon>Chordata</taxon>
        <taxon>Craniata</taxon>
        <taxon>Vertebrata</taxon>
        <taxon>Euteleostomi</taxon>
        <taxon>Actinopterygii</taxon>
        <taxon>Neopterygii</taxon>
        <taxon>Teleostei</taxon>
        <taxon>Neoteleostei</taxon>
        <taxon>Acanthomorphata</taxon>
        <taxon>Eupercaria</taxon>
        <taxon>Perciformes</taxon>
        <taxon>Percoidei</taxon>
        <taxon>Percidae</taxon>
        <taxon>Etheostomatinae</taxon>
        <taxon>Etheostoma</taxon>
    </lineage>
</organism>
<dbReference type="Proteomes" id="UP000327493">
    <property type="component" value="Chromosome 18"/>
</dbReference>
<dbReference type="EMBL" id="VOFY01000018">
    <property type="protein sequence ID" value="KAA8583422.1"/>
    <property type="molecule type" value="Genomic_DNA"/>
</dbReference>
<keyword evidence="2" id="KW-1185">Reference proteome</keyword>
<comment type="caution">
    <text evidence="1">The sequence shown here is derived from an EMBL/GenBank/DDBJ whole genome shotgun (WGS) entry which is preliminary data.</text>
</comment>
<name>A0A5J5CNB3_9PERO</name>
<protein>
    <submittedName>
        <fullName evidence="1">Uncharacterized protein</fullName>
    </submittedName>
</protein>